<organism evidence="2 3">
    <name type="scientific">Exidia glandulosa HHB12029</name>
    <dbReference type="NCBI Taxonomy" id="1314781"/>
    <lineage>
        <taxon>Eukaryota</taxon>
        <taxon>Fungi</taxon>
        <taxon>Dikarya</taxon>
        <taxon>Basidiomycota</taxon>
        <taxon>Agaricomycotina</taxon>
        <taxon>Agaricomycetes</taxon>
        <taxon>Auriculariales</taxon>
        <taxon>Exidiaceae</taxon>
        <taxon>Exidia</taxon>
    </lineage>
</organism>
<dbReference type="STRING" id="1314781.A0A166BQ29"/>
<dbReference type="FunFam" id="3.20.20.70:FF:000138">
    <property type="entry name" value="NADPH dehydrogenase 1"/>
    <property type="match status" value="1"/>
</dbReference>
<dbReference type="Gene3D" id="3.20.20.70">
    <property type="entry name" value="Aldolase class I"/>
    <property type="match status" value="1"/>
</dbReference>
<reference evidence="2 3" key="1">
    <citation type="journal article" date="2016" name="Mol. Biol. Evol.">
        <title>Comparative Genomics of Early-Diverging Mushroom-Forming Fungi Provides Insights into the Origins of Lignocellulose Decay Capabilities.</title>
        <authorList>
            <person name="Nagy L.G."/>
            <person name="Riley R."/>
            <person name="Tritt A."/>
            <person name="Adam C."/>
            <person name="Daum C."/>
            <person name="Floudas D."/>
            <person name="Sun H."/>
            <person name="Yadav J.S."/>
            <person name="Pangilinan J."/>
            <person name="Larsson K.H."/>
            <person name="Matsuura K."/>
            <person name="Barry K."/>
            <person name="Labutti K."/>
            <person name="Kuo R."/>
            <person name="Ohm R.A."/>
            <person name="Bhattacharya S.S."/>
            <person name="Shirouzu T."/>
            <person name="Yoshinaga Y."/>
            <person name="Martin F.M."/>
            <person name="Grigoriev I.V."/>
            <person name="Hibbett D.S."/>
        </authorList>
    </citation>
    <scope>NUCLEOTIDE SEQUENCE [LARGE SCALE GENOMIC DNA]</scope>
    <source>
        <strain evidence="2 3">HHB12029</strain>
    </source>
</reference>
<dbReference type="GO" id="GO:0003959">
    <property type="term" value="F:NADPH dehydrogenase activity"/>
    <property type="evidence" value="ECO:0007669"/>
    <property type="project" value="TreeGrafter"/>
</dbReference>
<sequence>MSTPSTAPLFEPVRVGDLTLQHRVAMAPLTRMRGDDNHVPSPHAAEYYAQRASTPGTLLISEATFIAERAGGYKGVPGIYSEAQIEAWKKITDAVHAKGSFIYCQLWALGRTAIRAYLPAQYDVVSSGDITLVGSIRNPSGTKPRPLTIKEIDEYVESYVQAARNALRAGFDGVEIHSANGYLLDQFLQTNSNNRTDEYGGSVENRIRFTLRVAQAVSQAIGPEKTGLRLSPYERFQGMYMPESDLRPTFSAIIARLADLKLAYLHLTEPRVSGQLETRIDDAPGLPESLDWAAEIWRSSGNPIVLAGGYLPDTATKRVLAGKERGEEVIIAFGRYFISNPDLPERIRKGVAFTPYYRPTFYGADNGTKGYTDYPFANDVAAGRAITPSML</sequence>
<name>A0A166BQ29_EXIGL</name>
<dbReference type="InterPro" id="IPR045247">
    <property type="entry name" value="Oye-like"/>
</dbReference>
<dbReference type="InParanoid" id="A0A166BQ29"/>
<dbReference type="Proteomes" id="UP000077266">
    <property type="component" value="Unassembled WGS sequence"/>
</dbReference>
<dbReference type="AlphaFoldDB" id="A0A166BQ29"/>
<keyword evidence="3" id="KW-1185">Reference proteome</keyword>
<dbReference type="CDD" id="cd02933">
    <property type="entry name" value="OYE_like_FMN"/>
    <property type="match status" value="1"/>
</dbReference>
<dbReference type="FunCoup" id="A0A166BQ29">
    <property type="interactions" value="290"/>
</dbReference>
<dbReference type="InterPro" id="IPR001155">
    <property type="entry name" value="OxRdtase_FMN_N"/>
</dbReference>
<evidence type="ECO:0000259" key="1">
    <source>
        <dbReference type="Pfam" id="PF00724"/>
    </source>
</evidence>
<feature type="domain" description="NADH:flavin oxidoreductase/NADH oxidase N-terminal" evidence="1">
    <location>
        <begin position="9"/>
        <end position="351"/>
    </location>
</feature>
<dbReference type="InterPro" id="IPR013785">
    <property type="entry name" value="Aldolase_TIM"/>
</dbReference>
<dbReference type="Pfam" id="PF00724">
    <property type="entry name" value="Oxidored_FMN"/>
    <property type="match status" value="1"/>
</dbReference>
<dbReference type="PANTHER" id="PTHR22893:SF91">
    <property type="entry name" value="NADPH DEHYDROGENASE 2-RELATED"/>
    <property type="match status" value="1"/>
</dbReference>
<dbReference type="SUPFAM" id="SSF51395">
    <property type="entry name" value="FMN-linked oxidoreductases"/>
    <property type="match status" value="1"/>
</dbReference>
<protein>
    <submittedName>
        <fullName evidence="2">NADH:flavin oxidoreductase/NADH oxidase family protein</fullName>
    </submittedName>
</protein>
<gene>
    <name evidence="2" type="ORF">EXIGLDRAFT_828854</name>
</gene>
<dbReference type="PANTHER" id="PTHR22893">
    <property type="entry name" value="NADH OXIDOREDUCTASE-RELATED"/>
    <property type="match status" value="1"/>
</dbReference>
<evidence type="ECO:0000313" key="2">
    <source>
        <dbReference type="EMBL" id="KZW03110.1"/>
    </source>
</evidence>
<evidence type="ECO:0000313" key="3">
    <source>
        <dbReference type="Proteomes" id="UP000077266"/>
    </source>
</evidence>
<proteinExistence type="predicted"/>
<dbReference type="GO" id="GO:0010181">
    <property type="term" value="F:FMN binding"/>
    <property type="evidence" value="ECO:0007669"/>
    <property type="project" value="InterPro"/>
</dbReference>
<dbReference type="OrthoDB" id="276546at2759"/>
<accession>A0A166BQ29</accession>
<dbReference type="EMBL" id="KV425885">
    <property type="protein sequence ID" value="KZW03110.1"/>
    <property type="molecule type" value="Genomic_DNA"/>
</dbReference>